<dbReference type="InterPro" id="IPR036390">
    <property type="entry name" value="WH_DNA-bd_sf"/>
</dbReference>
<dbReference type="PANTHER" id="PTHR33164:SF67">
    <property type="entry name" value="TRANSCRIPTIONAL REGULATOR, MARR FAMILY"/>
    <property type="match status" value="1"/>
</dbReference>
<organism evidence="3 4">
    <name type="scientific">Sporolactobacillus laevolacticus DSM 442</name>
    <dbReference type="NCBI Taxonomy" id="1395513"/>
    <lineage>
        <taxon>Bacteria</taxon>
        <taxon>Bacillati</taxon>
        <taxon>Bacillota</taxon>
        <taxon>Bacilli</taxon>
        <taxon>Bacillales</taxon>
        <taxon>Sporolactobacillaceae</taxon>
        <taxon>Sporolactobacillus</taxon>
    </lineage>
</organism>
<sequence length="149" mass="17033">MELDSVKSLISAYEDLSIYTSNKVHEAVEGIIKAHGITYEQLCLLRMLEKKPGTSPVQIASLLDINKSGVSIRVNRLVDKGYIEKRMIDNRSFGLYNTALGTSIYLEGERKIHELVGEWIKEVGEKDSKEFIRIYLKINETIMRQKAKK</sequence>
<dbReference type="GO" id="GO:0003700">
    <property type="term" value="F:DNA-binding transcription factor activity"/>
    <property type="evidence" value="ECO:0007669"/>
    <property type="project" value="InterPro"/>
</dbReference>
<evidence type="ECO:0000256" key="1">
    <source>
        <dbReference type="ARBA" id="ARBA00023125"/>
    </source>
</evidence>
<dbReference type="SUPFAM" id="SSF46785">
    <property type="entry name" value="Winged helix' DNA-binding domain"/>
    <property type="match status" value="1"/>
</dbReference>
<dbReference type="PANTHER" id="PTHR33164">
    <property type="entry name" value="TRANSCRIPTIONAL REGULATOR, MARR FAMILY"/>
    <property type="match status" value="1"/>
</dbReference>
<evidence type="ECO:0000313" key="4">
    <source>
        <dbReference type="Proteomes" id="UP000018296"/>
    </source>
</evidence>
<protein>
    <recommendedName>
        <fullName evidence="2">HTH marR-type domain-containing protein</fullName>
    </recommendedName>
</protein>
<reference evidence="3 4" key="1">
    <citation type="journal article" date="2013" name="Genome Announc.">
        <title>Genome Sequence of Sporolactobacillus laevolacticus DSM442, an Efficient Polymer-Grade D-Lactate Producer from Agricultural Waste Cottonseed as a Nitrogen Source.</title>
        <authorList>
            <person name="Wang H."/>
            <person name="Wang L."/>
            <person name="Ju J."/>
            <person name="Yu B."/>
            <person name="Ma Y."/>
        </authorList>
    </citation>
    <scope>NUCLEOTIDE SEQUENCE [LARGE SCALE GENOMIC DNA]</scope>
    <source>
        <strain evidence="3 4">DSM 442</strain>
    </source>
</reference>
<dbReference type="InterPro" id="IPR000835">
    <property type="entry name" value="HTH_MarR-typ"/>
</dbReference>
<dbReference type="STRING" id="1395513.P343_00045"/>
<dbReference type="GO" id="GO:0006950">
    <property type="term" value="P:response to stress"/>
    <property type="evidence" value="ECO:0007669"/>
    <property type="project" value="TreeGrafter"/>
</dbReference>
<dbReference type="PATRIC" id="fig|1395513.3.peg.9"/>
<dbReference type="PROSITE" id="PS50995">
    <property type="entry name" value="HTH_MARR_2"/>
    <property type="match status" value="1"/>
</dbReference>
<proteinExistence type="predicted"/>
<keyword evidence="4" id="KW-1185">Reference proteome</keyword>
<dbReference type="Pfam" id="PF12802">
    <property type="entry name" value="MarR_2"/>
    <property type="match status" value="1"/>
</dbReference>
<dbReference type="RefSeq" id="WP_023508340.1">
    <property type="nucleotide sequence ID" value="NZ_AWTC01000001.1"/>
</dbReference>
<dbReference type="EMBL" id="AWTC01000001">
    <property type="protein sequence ID" value="EST13636.1"/>
    <property type="molecule type" value="Genomic_DNA"/>
</dbReference>
<dbReference type="InterPro" id="IPR039422">
    <property type="entry name" value="MarR/SlyA-like"/>
</dbReference>
<keyword evidence="1" id="KW-0238">DNA-binding</keyword>
<dbReference type="Proteomes" id="UP000018296">
    <property type="component" value="Unassembled WGS sequence"/>
</dbReference>
<feature type="domain" description="HTH marR-type" evidence="2">
    <location>
        <begin position="1"/>
        <end position="140"/>
    </location>
</feature>
<dbReference type="GO" id="GO:0003677">
    <property type="term" value="F:DNA binding"/>
    <property type="evidence" value="ECO:0007669"/>
    <property type="project" value="UniProtKB-KW"/>
</dbReference>
<accession>V6J328</accession>
<comment type="caution">
    <text evidence="3">The sequence shown here is derived from an EMBL/GenBank/DDBJ whole genome shotgun (WGS) entry which is preliminary data.</text>
</comment>
<evidence type="ECO:0000313" key="3">
    <source>
        <dbReference type="EMBL" id="EST13636.1"/>
    </source>
</evidence>
<evidence type="ECO:0000259" key="2">
    <source>
        <dbReference type="PROSITE" id="PS50995"/>
    </source>
</evidence>
<dbReference type="InterPro" id="IPR036388">
    <property type="entry name" value="WH-like_DNA-bd_sf"/>
</dbReference>
<dbReference type="AlphaFoldDB" id="V6J328"/>
<dbReference type="SMART" id="SM00347">
    <property type="entry name" value="HTH_MARR"/>
    <property type="match status" value="1"/>
</dbReference>
<dbReference type="eggNOG" id="COG1846">
    <property type="taxonomic scope" value="Bacteria"/>
</dbReference>
<dbReference type="Gene3D" id="1.10.10.10">
    <property type="entry name" value="Winged helix-like DNA-binding domain superfamily/Winged helix DNA-binding domain"/>
    <property type="match status" value="1"/>
</dbReference>
<gene>
    <name evidence="3" type="ORF">P343_00045</name>
</gene>
<name>V6J328_9BACL</name>